<name>A0ABW8RJD7_9BACI</name>
<dbReference type="Proteomes" id="UP001623041">
    <property type="component" value="Unassembled WGS sequence"/>
</dbReference>
<keyword evidence="2" id="KW-1185">Reference proteome</keyword>
<proteinExistence type="predicted"/>
<reference evidence="1 2" key="1">
    <citation type="submission" date="2024-11" db="EMBL/GenBank/DDBJ databases">
        <authorList>
            <person name="Lucas J.A."/>
        </authorList>
    </citation>
    <scope>NUCLEOTIDE SEQUENCE [LARGE SCALE GENOMIC DNA]</scope>
    <source>
        <strain evidence="1 2">Z 5.4</strain>
    </source>
</reference>
<dbReference type="Pfam" id="PF14071">
    <property type="entry name" value="YlbD_coat"/>
    <property type="match status" value="1"/>
</dbReference>
<sequence length="134" mass="15051">MTQKELHPSVLKFKEFVKNNPHVIKEVRNGKATWQELFEDWYLLGEEDKRWEAIGTENGSAPEKTNESKGDWMSNIAGMVKKIDPNQMQNHINNLSQALGAIQGVISQFQGGNVAAGSVKPQEGPKNPFAFRKD</sequence>
<dbReference type="EMBL" id="JBJHQH010000008">
    <property type="protein sequence ID" value="MFK9092301.1"/>
    <property type="molecule type" value="Genomic_DNA"/>
</dbReference>
<evidence type="ECO:0000313" key="1">
    <source>
        <dbReference type="EMBL" id="MFK9092301.1"/>
    </source>
</evidence>
<comment type="caution">
    <text evidence="1">The sequence shown here is derived from an EMBL/GenBank/DDBJ whole genome shotgun (WGS) entry which is preliminary data.</text>
</comment>
<gene>
    <name evidence="1" type="ORF">ACJEBI_12500</name>
</gene>
<organism evidence="1 2">
    <name type="scientific">Bacillus salipaludis</name>
    <dbReference type="NCBI Taxonomy" id="2547811"/>
    <lineage>
        <taxon>Bacteria</taxon>
        <taxon>Bacillati</taxon>
        <taxon>Bacillota</taxon>
        <taxon>Bacilli</taxon>
        <taxon>Bacillales</taxon>
        <taxon>Bacillaceae</taxon>
        <taxon>Bacillus</taxon>
    </lineage>
</organism>
<dbReference type="InterPro" id="IPR025953">
    <property type="entry name" value="YlbD_coat"/>
</dbReference>
<evidence type="ECO:0000313" key="2">
    <source>
        <dbReference type="Proteomes" id="UP001623041"/>
    </source>
</evidence>
<dbReference type="RefSeq" id="WP_406580902.1">
    <property type="nucleotide sequence ID" value="NZ_JBJHQH010000008.1"/>
</dbReference>
<protein>
    <submittedName>
        <fullName evidence="1">YlbD family protein</fullName>
    </submittedName>
</protein>
<accession>A0ABW8RJD7</accession>